<dbReference type="RefSeq" id="WP_157613261.1">
    <property type="nucleotide sequence ID" value="NZ_CP046622.1"/>
</dbReference>
<sequence length="80" mass="9177">MNELSSYFARYPLENPANYLGTDFDPAGAAAYRFRLRGWKERYRTRMRAASSAAGPSLCRRNTPVQPPAPSHCWYSFSRL</sequence>
<evidence type="ECO:0000313" key="2">
    <source>
        <dbReference type="Proteomes" id="UP000425817"/>
    </source>
</evidence>
<organism evidence="1 2">
    <name type="scientific">Variovorax paradoxus</name>
    <dbReference type="NCBI Taxonomy" id="34073"/>
    <lineage>
        <taxon>Bacteria</taxon>
        <taxon>Pseudomonadati</taxon>
        <taxon>Pseudomonadota</taxon>
        <taxon>Betaproteobacteria</taxon>
        <taxon>Burkholderiales</taxon>
        <taxon>Comamonadaceae</taxon>
        <taxon>Variovorax</taxon>
    </lineage>
</organism>
<accession>A0A6I6HAR2</accession>
<dbReference type="EMBL" id="CP046622">
    <property type="protein sequence ID" value="QGW81876.1"/>
    <property type="molecule type" value="Genomic_DNA"/>
</dbReference>
<protein>
    <submittedName>
        <fullName evidence="1">Uncharacterized protein</fullName>
    </submittedName>
</protein>
<name>A0A6I6HAR2_VARPD</name>
<dbReference type="OrthoDB" id="8779896at2"/>
<dbReference type="Proteomes" id="UP000425817">
    <property type="component" value="Chromosome"/>
</dbReference>
<proteinExistence type="predicted"/>
<dbReference type="AlphaFoldDB" id="A0A6I6HAR2"/>
<gene>
    <name evidence="1" type="ORF">GOQ09_09855</name>
</gene>
<reference evidence="1 2" key="1">
    <citation type="submission" date="2019-12" db="EMBL/GenBank/DDBJ databases">
        <title>Hybrid Genome Assemblies of two High G+C Isolates from Undergraduate Microbiology Courses.</title>
        <authorList>
            <person name="Ne Ville C.J."/>
            <person name="Enright D."/>
            <person name="Hernandez I."/>
            <person name="Dodsworth J."/>
            <person name="Orwin P.M."/>
        </authorList>
    </citation>
    <scope>NUCLEOTIDE SEQUENCE [LARGE SCALE GENOMIC DNA]</scope>
    <source>
        <strain evidence="1 2">CSUSB</strain>
    </source>
</reference>
<evidence type="ECO:0000313" key="1">
    <source>
        <dbReference type="EMBL" id="QGW81876.1"/>
    </source>
</evidence>